<evidence type="ECO:0007829" key="12">
    <source>
        <dbReference type="PubMed" id="21183079"/>
    </source>
</evidence>
<dbReference type="GO" id="GO:0016020">
    <property type="term" value="C:membrane"/>
    <property type="evidence" value="ECO:0007669"/>
    <property type="project" value="UniProtKB-SubCell"/>
</dbReference>
<dbReference type="AlphaFoldDB" id="A3KGG4"/>
<dbReference type="PANTHER" id="PTHR45951">
    <property type="entry name" value="PROTEIN DISPATCHED-RELATED"/>
    <property type="match status" value="1"/>
</dbReference>
<reference evidence="8" key="5">
    <citation type="submission" date="2025-09" db="UniProtKB">
        <authorList>
            <consortium name="Ensembl"/>
        </authorList>
    </citation>
    <scope>IDENTIFICATION</scope>
    <source>
        <strain evidence="8">C57BL/6J</strain>
    </source>
</reference>
<keyword evidence="2 7" id="KW-0812">Transmembrane</keyword>
<dbReference type="SMR" id="A3KGG4"/>
<sequence>MAPEASPERSCSLHTCPLEDPTGAPVPPPTVSTLQAIDPTSPLTAGHFAFPRAPQDYQEGSSLLGLGDQASLCAHVSNLSTSIDTSQHDGVWKQPSVQRHVVSVRQERTFRMPKSYSHMIADWPVAVIVGCLAFIFLCTLAGLLGSPPLDFSEPLLGFEPRDTEIGRRLEVWKAMQALTGPKNLLSLSPDPEMNSSSLLSTLSPAAWGRAEESVVRTKRMVGPVEVKEEENFFCGRPEKSHAKLVFVSTSGGSLWNLQAIHSMCRIEQEQIRNLSVQMLKVLAGGMEPASCHLSQAHVPRRAVLLIFSLCTKSLFMPSLSAQRQVFPAGILWFPRGCSAWD</sequence>
<organism evidence="8 10">
    <name type="scientific">Mus musculus</name>
    <name type="common">Mouse</name>
    <dbReference type="NCBI Taxonomy" id="10090"/>
    <lineage>
        <taxon>Eukaryota</taxon>
        <taxon>Metazoa</taxon>
        <taxon>Chordata</taxon>
        <taxon>Craniata</taxon>
        <taxon>Vertebrata</taxon>
        <taxon>Euteleostomi</taxon>
        <taxon>Mammalia</taxon>
        <taxon>Eutheria</taxon>
        <taxon>Euarchontoglires</taxon>
        <taxon>Glires</taxon>
        <taxon>Rodentia</taxon>
        <taxon>Myomorpha</taxon>
        <taxon>Muroidea</taxon>
        <taxon>Muridae</taxon>
        <taxon>Murinae</taxon>
        <taxon>Mus</taxon>
        <taxon>Mus</taxon>
    </lineage>
</organism>
<feature type="transmembrane region" description="Helical" evidence="7">
    <location>
        <begin position="120"/>
        <end position="144"/>
    </location>
</feature>
<dbReference type="HOGENOM" id="CLU_921212_0_0_1"/>
<dbReference type="VEuPathDB" id="HostDB:ENSMUSG00000040035"/>
<protein>
    <submittedName>
        <fullName evidence="8">Dispatched RND transporter family member 2</fullName>
    </submittedName>
</protein>
<dbReference type="GeneTree" id="ENSGT00940000159551"/>
<evidence type="ECO:0000256" key="6">
    <source>
        <dbReference type="SAM" id="MobiDB-lite"/>
    </source>
</evidence>
<dbReference type="MGI" id="MGI:2388733">
    <property type="gene designation" value="Disp2"/>
</dbReference>
<gene>
    <name evidence="8 9" type="primary">Disp2</name>
</gene>
<evidence type="ECO:0000256" key="2">
    <source>
        <dbReference type="ARBA" id="ARBA00022692"/>
    </source>
</evidence>
<evidence type="ECO:0000256" key="7">
    <source>
        <dbReference type="SAM" id="Phobius"/>
    </source>
</evidence>
<keyword evidence="5" id="KW-0325">Glycoprotein</keyword>
<dbReference type="AGR" id="MGI:2388733"/>
<reference evidence="12" key="2">
    <citation type="journal article" date="2010" name="Cell">
        <title>A tissue-specific atlas of mouse protein phosphorylation and expression.</title>
        <authorList>
            <person name="Huttlin E.L."/>
            <person name="Jedrychowski M.P."/>
            <person name="Elias J.E."/>
            <person name="Goswami T."/>
            <person name="Rad R."/>
            <person name="Beausoleil S.A."/>
            <person name="Villen J."/>
            <person name="Haas W."/>
            <person name="Sowa M.E."/>
            <person name="Gygi S.P."/>
        </authorList>
    </citation>
    <scope>IDENTIFICATION BY MASS SPECTROMETRY [LARGE SCALE ANALYSIS]</scope>
</reference>
<reference evidence="8" key="4">
    <citation type="submission" date="2025-08" db="UniProtKB">
        <authorList>
            <consortium name="Ensembl"/>
        </authorList>
    </citation>
    <scope>IDENTIFICATION</scope>
    <source>
        <strain evidence="8">C57BL/6J</strain>
    </source>
</reference>
<evidence type="ECO:0000313" key="8">
    <source>
        <dbReference type="Ensembl" id="ENSMUSP00000070031.4"/>
    </source>
</evidence>
<keyword evidence="11" id="KW-1267">Proteomics identification</keyword>
<dbReference type="Bgee" id="ENSMUSG00000040035">
    <property type="expression patterns" value="Expressed in dorsomedial nucleus of hypothalamus and 116 other cell types or tissues"/>
</dbReference>
<evidence type="ECO:0000256" key="3">
    <source>
        <dbReference type="ARBA" id="ARBA00022989"/>
    </source>
</evidence>
<accession>A3KGG4</accession>
<evidence type="ECO:0000256" key="1">
    <source>
        <dbReference type="ARBA" id="ARBA00004141"/>
    </source>
</evidence>
<reference evidence="8 10" key="1">
    <citation type="journal article" date="2009" name="PLoS Biol.">
        <title>Lineage-specific biology revealed by a finished genome assembly of the mouse.</title>
        <authorList>
            <consortium name="Mouse Genome Sequencing Consortium"/>
            <person name="Church D.M."/>
            <person name="Goodstadt L."/>
            <person name="Hillier L.W."/>
            <person name="Zody M.C."/>
            <person name="Goldstein S."/>
            <person name="She X."/>
            <person name="Bult C.J."/>
            <person name="Agarwala R."/>
            <person name="Cherry J.L."/>
            <person name="DiCuccio M."/>
            <person name="Hlavina W."/>
            <person name="Kapustin Y."/>
            <person name="Meric P."/>
            <person name="Maglott D."/>
            <person name="Birtle Z."/>
            <person name="Marques A.C."/>
            <person name="Graves T."/>
            <person name="Zhou S."/>
            <person name="Teague B."/>
            <person name="Potamousis K."/>
            <person name="Churas C."/>
            <person name="Place M."/>
            <person name="Herschleb J."/>
            <person name="Runnheim R."/>
            <person name="Forrest D."/>
            <person name="Amos-Landgraf J."/>
            <person name="Schwartz D.C."/>
            <person name="Cheng Z."/>
            <person name="Lindblad-Toh K."/>
            <person name="Eichler E.E."/>
            <person name="Ponting C.P."/>
        </authorList>
    </citation>
    <scope>NUCLEOTIDE SEQUENCE [LARGE SCALE GENOMIC DNA]</scope>
    <source>
        <strain evidence="8 10">C57BL/6J</strain>
    </source>
</reference>
<dbReference type="Ensembl" id="ENSMUST00000063975.10">
    <property type="protein sequence ID" value="ENSMUSP00000070031.4"/>
    <property type="gene ID" value="ENSMUSG00000040035.15"/>
</dbReference>
<comment type="subcellular location">
    <subcellularLocation>
        <location evidence="1">Membrane</location>
        <topology evidence="1">Multi-pass membrane protein</topology>
    </subcellularLocation>
</comment>
<keyword evidence="3 7" id="KW-1133">Transmembrane helix</keyword>
<dbReference type="Proteomes" id="UP000000589">
    <property type="component" value="Chromosome 2"/>
</dbReference>
<dbReference type="InterPro" id="IPR052081">
    <property type="entry name" value="Dispatched_Hh_regulator"/>
</dbReference>
<dbReference type="UCSC" id="uc008lss.2">
    <property type="organism name" value="mouse"/>
</dbReference>
<proteinExistence type="evidence at protein level"/>
<feature type="region of interest" description="Disordered" evidence="6">
    <location>
        <begin position="1"/>
        <end position="28"/>
    </location>
</feature>
<name>A3KGG4_MOUSE</name>
<dbReference type="ProteomicsDB" id="332694"/>
<evidence type="ECO:0000313" key="10">
    <source>
        <dbReference type="Proteomes" id="UP000000589"/>
    </source>
</evidence>
<evidence type="ECO:0000313" key="9">
    <source>
        <dbReference type="MGI" id="MGI:2388733"/>
    </source>
</evidence>
<reference evidence="8 10" key="3">
    <citation type="journal article" date="2011" name="PLoS Biol.">
        <title>Modernizing reference genome assemblies.</title>
        <authorList>
            <person name="Church D.M."/>
            <person name="Schneider V.A."/>
            <person name="Graves T."/>
            <person name="Auger K."/>
            <person name="Cunningham F."/>
            <person name="Bouk N."/>
            <person name="Chen H.C."/>
            <person name="Agarwala R."/>
            <person name="McLaren W.M."/>
            <person name="Ritchie G.R."/>
            <person name="Albracht D."/>
            <person name="Kremitzki M."/>
            <person name="Rock S."/>
            <person name="Kotkiewicz H."/>
            <person name="Kremitzki C."/>
            <person name="Wollam A."/>
            <person name="Trani L."/>
            <person name="Fulton L."/>
            <person name="Fulton R."/>
            <person name="Matthews L."/>
            <person name="Whitehead S."/>
            <person name="Chow W."/>
            <person name="Torrance J."/>
            <person name="Dunn M."/>
            <person name="Harden G."/>
            <person name="Threadgold G."/>
            <person name="Wood J."/>
            <person name="Collins J."/>
            <person name="Heath P."/>
            <person name="Griffiths G."/>
            <person name="Pelan S."/>
            <person name="Grafham D."/>
            <person name="Eichler E.E."/>
            <person name="Weinstock G."/>
            <person name="Mardis E.R."/>
            <person name="Wilson R.K."/>
            <person name="Howe K."/>
            <person name="Flicek P."/>
            <person name="Hubbard T."/>
        </authorList>
    </citation>
    <scope>NUCLEOTIDE SEQUENCE [LARGE SCALE GENOMIC DNA]</scope>
    <source>
        <strain evidence="8 10">C57BL/6J</strain>
    </source>
</reference>
<evidence type="ECO:0000256" key="5">
    <source>
        <dbReference type="ARBA" id="ARBA00023180"/>
    </source>
</evidence>
<dbReference type="ExpressionAtlas" id="A3KGG4">
    <property type="expression patterns" value="baseline and differential"/>
</dbReference>
<dbReference type="Antibodypedia" id="23061">
    <property type="antibodies" value="94 antibodies from 24 providers"/>
</dbReference>
<dbReference type="PANTHER" id="PTHR45951:SF2">
    <property type="entry name" value="PROTEIN DISPATCHED HOMOLOG 2"/>
    <property type="match status" value="1"/>
</dbReference>
<evidence type="ECO:0000256" key="4">
    <source>
        <dbReference type="ARBA" id="ARBA00023136"/>
    </source>
</evidence>
<keyword evidence="4 7" id="KW-0472">Membrane</keyword>
<keyword evidence="10" id="KW-1185">Reference proteome</keyword>
<evidence type="ECO:0007829" key="11">
    <source>
        <dbReference type="ProteomicsDB" id="A3KGG4"/>
    </source>
</evidence>